<reference evidence="3 4" key="1">
    <citation type="submission" date="2018-08" db="EMBL/GenBank/DDBJ databases">
        <title>Recombination of ecologically and evolutionarily significant loci maintains genetic cohesion in the Pseudomonas syringae species complex.</title>
        <authorList>
            <person name="Dillon M."/>
            <person name="Thakur S."/>
            <person name="Almeida R.N.D."/>
            <person name="Weir B.S."/>
            <person name="Guttman D.S."/>
        </authorList>
    </citation>
    <scope>NUCLEOTIDE SEQUENCE [LARGE SCALE GENOMIC DNA]</scope>
    <source>
        <strain evidence="1 4">ICMP 4086</strain>
        <strain evidence="2 3">ICMP 7496</strain>
    </source>
</reference>
<name>A0A0P9Q0A7_9PSED</name>
<dbReference type="EMBL" id="RBUY01000106">
    <property type="protein sequence ID" value="RMV74683.1"/>
    <property type="molecule type" value="Genomic_DNA"/>
</dbReference>
<dbReference type="AlphaFoldDB" id="A0A0P9Q0A7"/>
<protein>
    <submittedName>
        <fullName evidence="2">Uncharacterized protein</fullName>
    </submittedName>
</protein>
<dbReference type="OrthoDB" id="7007356at2"/>
<dbReference type="RefSeq" id="WP_055007521.1">
    <property type="nucleotide sequence ID" value="NZ_LJPW01000005.1"/>
</dbReference>
<proteinExistence type="predicted"/>
<evidence type="ECO:0000313" key="3">
    <source>
        <dbReference type="Proteomes" id="UP000269872"/>
    </source>
</evidence>
<accession>A0A0P9Q0A7</accession>
<evidence type="ECO:0000313" key="2">
    <source>
        <dbReference type="EMBL" id="RMV74683.1"/>
    </source>
</evidence>
<evidence type="ECO:0000313" key="1">
    <source>
        <dbReference type="EMBL" id="RMM06921.1"/>
    </source>
</evidence>
<gene>
    <name evidence="2" type="ORF">ALP05_200113</name>
    <name evidence="1" type="ORF">ALQ84_200121</name>
</gene>
<sequence length="92" mass="9750">MSLEHVEKVVQVRDQNSANEQLAAGWSLLAVVPGFDNGCAYTNFVLGKPATVSPENSDIPLANDAAVAAIQFALDDDDGMQFLRLGTKAIST</sequence>
<evidence type="ECO:0000313" key="4">
    <source>
        <dbReference type="Proteomes" id="UP000278587"/>
    </source>
</evidence>
<dbReference type="EMBL" id="RBOC01000148">
    <property type="protein sequence ID" value="RMM06921.1"/>
    <property type="molecule type" value="Genomic_DNA"/>
</dbReference>
<dbReference type="Proteomes" id="UP000269872">
    <property type="component" value="Unassembled WGS sequence"/>
</dbReference>
<comment type="caution">
    <text evidence="2">The sequence shown here is derived from an EMBL/GenBank/DDBJ whole genome shotgun (WGS) entry which is preliminary data.</text>
</comment>
<organism evidence="2 3">
    <name type="scientific">Pseudomonas caricapapayae</name>
    <dbReference type="NCBI Taxonomy" id="46678"/>
    <lineage>
        <taxon>Bacteria</taxon>
        <taxon>Pseudomonadati</taxon>
        <taxon>Pseudomonadota</taxon>
        <taxon>Gammaproteobacteria</taxon>
        <taxon>Pseudomonadales</taxon>
        <taxon>Pseudomonadaceae</taxon>
        <taxon>Pseudomonas</taxon>
    </lineage>
</organism>
<dbReference type="Proteomes" id="UP000278587">
    <property type="component" value="Unassembled WGS sequence"/>
</dbReference>